<dbReference type="InterPro" id="IPR000631">
    <property type="entry name" value="CARKD"/>
</dbReference>
<keyword evidence="2 6" id="KW-0067">ATP-binding</keyword>
<dbReference type="Gene3D" id="3.40.1190.20">
    <property type="match status" value="1"/>
</dbReference>
<comment type="function">
    <text evidence="6">Catalyzes the dehydration of the S-form of NAD(P)HX at the expense of ADP, which is converted to AMP. Together with NAD(P)HX epimerase, which catalyzes the epimerization of the S- and R-forms, the enzyme allows the repair of both epimers of NAD(P)HX, a damaged form of NAD(P)H that is a result of enzymatic or heat-dependent hydration.</text>
</comment>
<feature type="binding site" evidence="6">
    <location>
        <position position="42"/>
    </location>
    <ligand>
        <name>(6S)-NADPHX</name>
        <dbReference type="ChEBI" id="CHEBI:64076"/>
    </ligand>
</feature>
<evidence type="ECO:0000313" key="8">
    <source>
        <dbReference type="EMBL" id="MCU6696129.1"/>
    </source>
</evidence>
<sequence>MEKQIFTKELAAKLLPVRNPDGHKGDFGRVSITGGSVGFTGAPVLAAYGAARSGSGLVFLGVPEPVYPIVAGHCLEVMPSPLPAARGKISKDAFFPILERLNSCDAGLLGPGLGRSQELPKLISKILEETETPLILDADGLYAIKDRKDVLRKRAEKGLLTILTPHEGEFHYLGGELAAGRETAALDFAKEYGCILVLKGPGTVTALPDGSCYVNPTGNNGMAKGGSGDVLGGMILGLLGQLVAAHKNDGKYTGNSIRTEAIEQAQKESSFLKETGRMTALAVYLHGLAGDLARTELGEYGMLPSDLTARIPAAILELQKNQLHHF</sequence>
<dbReference type="EC" id="4.2.1.136" evidence="6"/>
<comment type="similarity">
    <text evidence="6">Belongs to the NnrD/CARKD family.</text>
</comment>
<comment type="cofactor">
    <cofactor evidence="6">
        <name>Mg(2+)</name>
        <dbReference type="ChEBI" id="CHEBI:18420"/>
    </cofactor>
</comment>
<gene>
    <name evidence="6" type="primary">nnrD</name>
    <name evidence="8" type="ORF">OCV63_04365</name>
</gene>
<dbReference type="PROSITE" id="PS51383">
    <property type="entry name" value="YJEF_C_3"/>
    <property type="match status" value="1"/>
</dbReference>
<evidence type="ECO:0000256" key="6">
    <source>
        <dbReference type="HAMAP-Rule" id="MF_01965"/>
    </source>
</evidence>
<keyword evidence="5 6" id="KW-0456">Lyase</keyword>
<keyword evidence="9" id="KW-1185">Reference proteome</keyword>
<keyword evidence="3 6" id="KW-0521">NADP</keyword>
<evidence type="ECO:0000256" key="1">
    <source>
        <dbReference type="ARBA" id="ARBA00022741"/>
    </source>
</evidence>
<reference evidence="8 9" key="1">
    <citation type="journal article" date="2021" name="ISME Commun">
        <title>Automated analysis of genomic sequences facilitates high-throughput and comprehensive description of bacteria.</title>
        <authorList>
            <person name="Hitch T.C.A."/>
        </authorList>
    </citation>
    <scope>NUCLEOTIDE SEQUENCE [LARGE SCALE GENOMIC DNA]</scope>
    <source>
        <strain evidence="8 9">Sanger_04</strain>
    </source>
</reference>
<evidence type="ECO:0000256" key="5">
    <source>
        <dbReference type="ARBA" id="ARBA00023239"/>
    </source>
</evidence>
<dbReference type="EMBL" id="JAOQKC010000004">
    <property type="protein sequence ID" value="MCU6696129.1"/>
    <property type="molecule type" value="Genomic_DNA"/>
</dbReference>
<evidence type="ECO:0000256" key="3">
    <source>
        <dbReference type="ARBA" id="ARBA00022857"/>
    </source>
</evidence>
<comment type="catalytic activity">
    <reaction evidence="6">
        <text>(6S)-NADHX + ADP = AMP + phosphate + NADH + H(+)</text>
        <dbReference type="Rhea" id="RHEA:32223"/>
        <dbReference type="ChEBI" id="CHEBI:15378"/>
        <dbReference type="ChEBI" id="CHEBI:43474"/>
        <dbReference type="ChEBI" id="CHEBI:57945"/>
        <dbReference type="ChEBI" id="CHEBI:64074"/>
        <dbReference type="ChEBI" id="CHEBI:456215"/>
        <dbReference type="ChEBI" id="CHEBI:456216"/>
        <dbReference type="EC" id="4.2.1.136"/>
    </reaction>
</comment>
<comment type="catalytic activity">
    <reaction evidence="6">
        <text>(6S)-NADPHX + ADP = AMP + phosphate + NADPH + H(+)</text>
        <dbReference type="Rhea" id="RHEA:32235"/>
        <dbReference type="ChEBI" id="CHEBI:15378"/>
        <dbReference type="ChEBI" id="CHEBI:43474"/>
        <dbReference type="ChEBI" id="CHEBI:57783"/>
        <dbReference type="ChEBI" id="CHEBI:64076"/>
        <dbReference type="ChEBI" id="CHEBI:456215"/>
        <dbReference type="ChEBI" id="CHEBI:456216"/>
        <dbReference type="EC" id="4.2.1.136"/>
    </reaction>
</comment>
<keyword evidence="1 6" id="KW-0547">Nucleotide-binding</keyword>
<name>A0ABT2RUZ6_9FIRM</name>
<organism evidence="8 9">
    <name type="scientific">Laedolimicola ammoniilytica</name>
    <dbReference type="NCBI Taxonomy" id="2981771"/>
    <lineage>
        <taxon>Bacteria</taxon>
        <taxon>Bacillati</taxon>
        <taxon>Bacillota</taxon>
        <taxon>Clostridia</taxon>
        <taxon>Lachnospirales</taxon>
        <taxon>Lachnospiraceae</taxon>
        <taxon>Laedolimicola</taxon>
    </lineage>
</organism>
<dbReference type="Proteomes" id="UP001652461">
    <property type="component" value="Unassembled WGS sequence"/>
</dbReference>
<feature type="binding site" evidence="6">
    <location>
        <position position="112"/>
    </location>
    <ligand>
        <name>(6S)-NADPHX</name>
        <dbReference type="ChEBI" id="CHEBI:64076"/>
    </ligand>
</feature>
<keyword evidence="4 6" id="KW-0520">NAD</keyword>
<comment type="caution">
    <text evidence="8">The sequence shown here is derived from an EMBL/GenBank/DDBJ whole genome shotgun (WGS) entry which is preliminary data.</text>
</comment>
<accession>A0ABT2RUZ6</accession>
<dbReference type="InterPro" id="IPR029056">
    <property type="entry name" value="Ribokinase-like"/>
</dbReference>
<feature type="binding site" evidence="6">
    <location>
        <begin position="199"/>
        <end position="203"/>
    </location>
    <ligand>
        <name>AMP</name>
        <dbReference type="ChEBI" id="CHEBI:456215"/>
    </ligand>
</feature>
<evidence type="ECO:0000313" key="9">
    <source>
        <dbReference type="Proteomes" id="UP001652461"/>
    </source>
</evidence>
<dbReference type="NCBIfam" id="TIGR00196">
    <property type="entry name" value="yjeF_cterm"/>
    <property type="match status" value="1"/>
</dbReference>
<dbReference type="SUPFAM" id="SSF53613">
    <property type="entry name" value="Ribokinase-like"/>
    <property type="match status" value="1"/>
</dbReference>
<comment type="subunit">
    <text evidence="6">Homotetramer.</text>
</comment>
<feature type="binding site" evidence="6">
    <location>
        <position position="166"/>
    </location>
    <ligand>
        <name>(6S)-NADPHX</name>
        <dbReference type="ChEBI" id="CHEBI:64076"/>
    </ligand>
</feature>
<evidence type="ECO:0000256" key="2">
    <source>
        <dbReference type="ARBA" id="ARBA00022840"/>
    </source>
</evidence>
<dbReference type="RefSeq" id="WP_158362311.1">
    <property type="nucleotide sequence ID" value="NZ_JAOQKC010000004.1"/>
</dbReference>
<dbReference type="Pfam" id="PF01256">
    <property type="entry name" value="Carb_kinase"/>
    <property type="match status" value="1"/>
</dbReference>
<feature type="binding site" evidence="6">
    <location>
        <position position="229"/>
    </location>
    <ligand>
        <name>(6S)-NADPHX</name>
        <dbReference type="ChEBI" id="CHEBI:64076"/>
    </ligand>
</feature>
<proteinExistence type="inferred from homology"/>
<evidence type="ECO:0000256" key="4">
    <source>
        <dbReference type="ARBA" id="ARBA00023027"/>
    </source>
</evidence>
<dbReference type="PANTHER" id="PTHR12592">
    <property type="entry name" value="ATP-DEPENDENT (S)-NAD(P)H-HYDRATE DEHYDRATASE FAMILY MEMBER"/>
    <property type="match status" value="1"/>
</dbReference>
<dbReference type="PANTHER" id="PTHR12592:SF0">
    <property type="entry name" value="ATP-DEPENDENT (S)-NAD(P)H-HYDRATE DEHYDRATASE"/>
    <property type="match status" value="1"/>
</dbReference>
<feature type="domain" description="YjeF C-terminal" evidence="7">
    <location>
        <begin position="7"/>
        <end position="318"/>
    </location>
</feature>
<protein>
    <recommendedName>
        <fullName evidence="6">ADP-dependent (S)-NAD(P)H-hydrate dehydratase</fullName>
        <ecNumber evidence="6">4.2.1.136</ecNumber>
    </recommendedName>
    <alternativeName>
        <fullName evidence="6">ADP-dependent NAD(P)HX dehydratase</fullName>
    </alternativeName>
</protein>
<dbReference type="HAMAP" id="MF_01965">
    <property type="entry name" value="NADHX_dehydratase"/>
    <property type="match status" value="1"/>
</dbReference>
<feature type="binding site" evidence="6">
    <location>
        <position position="228"/>
    </location>
    <ligand>
        <name>AMP</name>
        <dbReference type="ChEBI" id="CHEBI:456215"/>
    </ligand>
</feature>
<evidence type="ECO:0000259" key="7">
    <source>
        <dbReference type="PROSITE" id="PS51383"/>
    </source>
</evidence>
<dbReference type="CDD" id="cd01171">
    <property type="entry name" value="YXKO-related"/>
    <property type="match status" value="1"/>
</dbReference>